<dbReference type="AlphaFoldDB" id="A0A2G4RFT4"/>
<organism evidence="1 2">
    <name type="scientific">Acetobacter pomorum</name>
    <dbReference type="NCBI Taxonomy" id="65959"/>
    <lineage>
        <taxon>Bacteria</taxon>
        <taxon>Pseudomonadati</taxon>
        <taxon>Pseudomonadota</taxon>
        <taxon>Alphaproteobacteria</taxon>
        <taxon>Acetobacterales</taxon>
        <taxon>Acetobacteraceae</taxon>
        <taxon>Acetobacter</taxon>
    </lineage>
</organism>
<accession>A0A2G4RFT4</accession>
<comment type="caution">
    <text evidence="1">The sequence shown here is derived from an EMBL/GenBank/DDBJ whole genome shotgun (WGS) entry which is preliminary data.</text>
</comment>
<evidence type="ECO:0000313" key="1">
    <source>
        <dbReference type="EMBL" id="PHY95417.1"/>
    </source>
</evidence>
<proteinExistence type="predicted"/>
<reference evidence="1 2" key="1">
    <citation type="submission" date="2017-10" db="EMBL/GenBank/DDBJ databases">
        <title>Genomic analysis of the genus Acetobacter.</title>
        <authorList>
            <person name="Kim K.H."/>
            <person name="Chun B.H."/>
            <person name="Son A.R."/>
            <person name="Jeon C.O."/>
        </authorList>
    </citation>
    <scope>NUCLEOTIDE SEQUENCE [LARGE SCALE GENOMIC DNA]</scope>
    <source>
        <strain evidence="1 2">LHT 2458</strain>
    </source>
</reference>
<protein>
    <submittedName>
        <fullName evidence="1">Uncharacterized protein</fullName>
    </submittedName>
</protein>
<name>A0A2G4RFT4_9PROT</name>
<evidence type="ECO:0000313" key="2">
    <source>
        <dbReference type="Proteomes" id="UP000228751"/>
    </source>
</evidence>
<dbReference type="EMBL" id="PEBQ01000009">
    <property type="protein sequence ID" value="PHY95417.1"/>
    <property type="molecule type" value="Genomic_DNA"/>
</dbReference>
<sequence length="214" mass="23702">MIFFRKSKGMPEPTTNNNNLIIYRLIPLEPFGTLIRVRDFIVEMSEGKFGLGGGGGCSCAIGDNIEIDMQPHTFQKAAEDLLDEKALSYLSYGRDMCWWAYAVDIGGKAFSNFAQSSGNGSIDVLSEIMEFVLCSEGDTNISLKKIEETLSALDASSQGIRSIQDASHDERIAVEKLLRSKLQEETGHPSLVDVSLLTNSSAHYTTRIFDKNYR</sequence>
<gene>
    <name evidence="1" type="ORF">CSR02_01070</name>
</gene>
<dbReference type="Proteomes" id="UP000228751">
    <property type="component" value="Unassembled WGS sequence"/>
</dbReference>
<keyword evidence="2" id="KW-1185">Reference proteome</keyword>